<reference evidence="1" key="1">
    <citation type="journal article" date="2015" name="Nature">
        <title>Complex archaea that bridge the gap between prokaryotes and eukaryotes.</title>
        <authorList>
            <person name="Spang A."/>
            <person name="Saw J.H."/>
            <person name="Jorgensen S.L."/>
            <person name="Zaremba-Niedzwiedzka K."/>
            <person name="Martijn J."/>
            <person name="Lind A.E."/>
            <person name="van Eijk R."/>
            <person name="Schleper C."/>
            <person name="Guy L."/>
            <person name="Ettema T.J."/>
        </authorList>
    </citation>
    <scope>NUCLEOTIDE SEQUENCE</scope>
</reference>
<proteinExistence type="predicted"/>
<accession>A0A0F8W4W5</accession>
<organism evidence="1">
    <name type="scientific">marine sediment metagenome</name>
    <dbReference type="NCBI Taxonomy" id="412755"/>
    <lineage>
        <taxon>unclassified sequences</taxon>
        <taxon>metagenomes</taxon>
        <taxon>ecological metagenomes</taxon>
    </lineage>
</organism>
<sequence>MTKKILSKKCAYCSNLFNKNYSKSFNEWYN</sequence>
<dbReference type="AlphaFoldDB" id="A0A0F8W4W5"/>
<name>A0A0F8W4W5_9ZZZZ</name>
<dbReference type="EMBL" id="LAZR01067347">
    <property type="protein sequence ID" value="KKK51767.1"/>
    <property type="molecule type" value="Genomic_DNA"/>
</dbReference>
<protein>
    <submittedName>
        <fullName evidence="1">Uncharacterized protein</fullName>
    </submittedName>
</protein>
<evidence type="ECO:0000313" key="1">
    <source>
        <dbReference type="EMBL" id="KKK51767.1"/>
    </source>
</evidence>
<feature type="non-terminal residue" evidence="1">
    <location>
        <position position="30"/>
    </location>
</feature>
<gene>
    <name evidence="1" type="ORF">LCGC14_3111650</name>
</gene>
<comment type="caution">
    <text evidence="1">The sequence shown here is derived from an EMBL/GenBank/DDBJ whole genome shotgun (WGS) entry which is preliminary data.</text>
</comment>